<comment type="caution">
    <text evidence="1">The sequence shown here is derived from an EMBL/GenBank/DDBJ whole genome shotgun (WGS) entry which is preliminary data.</text>
</comment>
<evidence type="ECO:0000313" key="1">
    <source>
        <dbReference type="EMBL" id="MEA5259821.1"/>
    </source>
</evidence>
<name>A0ABU5QTZ6_9BACT</name>
<dbReference type="EMBL" id="JAYFUL010000038">
    <property type="protein sequence ID" value="MEA5259821.1"/>
    <property type="molecule type" value="Genomic_DNA"/>
</dbReference>
<reference evidence="1 2" key="1">
    <citation type="submission" date="2023-12" db="EMBL/GenBank/DDBJ databases">
        <title>Novel species of the genus Arcicella isolated from rivers.</title>
        <authorList>
            <person name="Lu H."/>
        </authorList>
    </citation>
    <scope>NUCLEOTIDE SEQUENCE [LARGE SCALE GENOMIC DNA]</scope>
    <source>
        <strain evidence="1 2">LMG 21963</strain>
    </source>
</reference>
<evidence type="ECO:0000313" key="2">
    <source>
        <dbReference type="Proteomes" id="UP001304671"/>
    </source>
</evidence>
<sequence length="409" mass="47602">MTTTLIENKISKDKNVLVVLTDSKDKSDEFDYLIANFCGIVVEKLSDIQHPLSNKQIYVCGDISKLTDEHDTLYIIRELSSNYENSNKKNIHVIALGQVPVIISNAGVYFRDLFNESDYFNKIKSEHTFQELTESNKEAKAFRKGIYLTEVLKEDTEDNNEILHYRLLRCSSNLTGPTDNFRDTDYHIINTLNNAVQYIFEQETRLNHVLAQIYENKKSDDSTKELKSRIKAHSDKTKDMPKEGIIAFCTFYDKANFDQLKPSETDKYDWCYKKTSALTKLHFKLKSTINDDTLEKEFSVTLYPNSAFLIPLSTNRLYTHEIRPSVLNIDRIPVRMGYVVRCSNLESLYMNNQTYIKENGTLVKLALMIPEDMENLRNSYYEENKTEKIVDYGKIHFSMNLGDYEKPIF</sequence>
<dbReference type="RefSeq" id="WP_323251772.1">
    <property type="nucleotide sequence ID" value="NZ_JAYFUL010000038.1"/>
</dbReference>
<dbReference type="Proteomes" id="UP001304671">
    <property type="component" value="Unassembled WGS sequence"/>
</dbReference>
<dbReference type="SUPFAM" id="SSF51197">
    <property type="entry name" value="Clavaminate synthase-like"/>
    <property type="match status" value="1"/>
</dbReference>
<organism evidence="1 2">
    <name type="scientific">Arcicella aquatica</name>
    <dbReference type="NCBI Taxonomy" id="217141"/>
    <lineage>
        <taxon>Bacteria</taxon>
        <taxon>Pseudomonadati</taxon>
        <taxon>Bacteroidota</taxon>
        <taxon>Cytophagia</taxon>
        <taxon>Cytophagales</taxon>
        <taxon>Flectobacillaceae</taxon>
        <taxon>Arcicella</taxon>
    </lineage>
</organism>
<dbReference type="Gene3D" id="2.60.120.590">
    <property type="entry name" value="Alpha-ketoglutarate-dependent dioxygenase AlkB-like"/>
    <property type="match status" value="1"/>
</dbReference>
<accession>A0ABU5QTZ6</accession>
<keyword evidence="2" id="KW-1185">Reference proteome</keyword>
<dbReference type="InterPro" id="IPR037151">
    <property type="entry name" value="AlkB-like_sf"/>
</dbReference>
<gene>
    <name evidence="1" type="ORF">VB264_18635</name>
</gene>
<proteinExistence type="predicted"/>
<protein>
    <submittedName>
        <fullName evidence="1">Uncharacterized protein</fullName>
    </submittedName>
</protein>